<evidence type="ECO:0000313" key="1">
    <source>
        <dbReference type="EMBL" id="KZM86988.1"/>
    </source>
</evidence>
<proteinExistence type="predicted"/>
<sequence length="130" mass="15722">MSVARDINFIYEDNEIITEEEMMSQVDKDIKELEFVYKKCKNNLKMANDLFPNHPRLKLLEPENDRDPEWPYYTNKDWKTIDILALPKFDRAYNKMIDIDEFLGDLTLGGERIDFDRFAREEDNEYIRED</sequence>
<gene>
    <name evidence="1" type="ORF">DCAR_024122</name>
    <name evidence="2" type="ORF">DCAR_0727810</name>
</gene>
<dbReference type="Gramene" id="KZM86988">
    <property type="protein sequence ID" value="KZM86988"/>
    <property type="gene ID" value="DCAR_024122"/>
</dbReference>
<evidence type="ECO:0000313" key="3">
    <source>
        <dbReference type="Proteomes" id="UP000077755"/>
    </source>
</evidence>
<reference evidence="2" key="2">
    <citation type="submission" date="2022-03" db="EMBL/GenBank/DDBJ databases">
        <title>Draft title - Genomic analysis of global carrot germplasm unveils the trajectory of domestication and the origin of high carotenoid orange carrot.</title>
        <authorList>
            <person name="Iorizzo M."/>
            <person name="Ellison S."/>
            <person name="Senalik D."/>
            <person name="Macko-Podgorni A."/>
            <person name="Grzebelus D."/>
            <person name="Bostan H."/>
            <person name="Rolling W."/>
            <person name="Curaba J."/>
            <person name="Simon P."/>
        </authorList>
    </citation>
    <scope>NUCLEOTIDE SEQUENCE</scope>
    <source>
        <tissue evidence="2">Leaf</tissue>
    </source>
</reference>
<organism evidence="1">
    <name type="scientific">Daucus carota subsp. sativus</name>
    <name type="common">Carrot</name>
    <dbReference type="NCBI Taxonomy" id="79200"/>
    <lineage>
        <taxon>Eukaryota</taxon>
        <taxon>Viridiplantae</taxon>
        <taxon>Streptophyta</taxon>
        <taxon>Embryophyta</taxon>
        <taxon>Tracheophyta</taxon>
        <taxon>Spermatophyta</taxon>
        <taxon>Magnoliopsida</taxon>
        <taxon>eudicotyledons</taxon>
        <taxon>Gunneridae</taxon>
        <taxon>Pentapetalae</taxon>
        <taxon>asterids</taxon>
        <taxon>campanulids</taxon>
        <taxon>Apiales</taxon>
        <taxon>Apiaceae</taxon>
        <taxon>Apioideae</taxon>
        <taxon>Scandiceae</taxon>
        <taxon>Daucinae</taxon>
        <taxon>Daucus</taxon>
        <taxon>Daucus sect. Daucus</taxon>
    </lineage>
</organism>
<accession>A0A164T373</accession>
<reference evidence="1" key="1">
    <citation type="journal article" date="2016" name="Nat. Genet.">
        <title>A high-quality carrot genome assembly provides new insights into carotenoid accumulation and asterid genome evolution.</title>
        <authorList>
            <person name="Iorizzo M."/>
            <person name="Ellison S."/>
            <person name="Senalik D."/>
            <person name="Zeng P."/>
            <person name="Satapoomin P."/>
            <person name="Huang J."/>
            <person name="Bowman M."/>
            <person name="Iovene M."/>
            <person name="Sanseverino W."/>
            <person name="Cavagnaro P."/>
            <person name="Yildiz M."/>
            <person name="Macko-Podgorni A."/>
            <person name="Moranska E."/>
            <person name="Grzebelus E."/>
            <person name="Grzebelus D."/>
            <person name="Ashrafi H."/>
            <person name="Zheng Z."/>
            <person name="Cheng S."/>
            <person name="Spooner D."/>
            <person name="Van Deynze A."/>
            <person name="Simon P."/>
        </authorList>
    </citation>
    <scope>NUCLEOTIDE SEQUENCE [LARGE SCALE GENOMIC DNA]</scope>
    <source>
        <tissue evidence="1">Leaf</tissue>
    </source>
</reference>
<evidence type="ECO:0000313" key="2">
    <source>
        <dbReference type="EMBL" id="WOH08371.1"/>
    </source>
</evidence>
<dbReference type="Proteomes" id="UP000077755">
    <property type="component" value="Chromosome 7"/>
</dbReference>
<keyword evidence="3" id="KW-1185">Reference proteome</keyword>
<dbReference type="AlphaFoldDB" id="A0A164T373"/>
<protein>
    <submittedName>
        <fullName evidence="1">Uncharacterized protein</fullName>
    </submittedName>
</protein>
<dbReference type="EMBL" id="CP093349">
    <property type="protein sequence ID" value="WOH08371.1"/>
    <property type="molecule type" value="Genomic_DNA"/>
</dbReference>
<name>A0A164T373_DAUCS</name>
<dbReference type="EMBL" id="LNRQ01000007">
    <property type="protein sequence ID" value="KZM86988.1"/>
    <property type="molecule type" value="Genomic_DNA"/>
</dbReference>